<dbReference type="SUPFAM" id="SSF47473">
    <property type="entry name" value="EF-hand"/>
    <property type="match status" value="2"/>
</dbReference>
<dbReference type="GO" id="GO:0005737">
    <property type="term" value="C:cytoplasm"/>
    <property type="evidence" value="ECO:0007669"/>
    <property type="project" value="TreeGrafter"/>
</dbReference>
<proteinExistence type="predicted"/>
<name>A0A9P3H9X3_9FUNG</name>
<feature type="compositionally biased region" description="Low complexity" evidence="2">
    <location>
        <begin position="462"/>
        <end position="474"/>
    </location>
</feature>
<evidence type="ECO:0000313" key="5">
    <source>
        <dbReference type="Proteomes" id="UP000827284"/>
    </source>
</evidence>
<feature type="domain" description="EH" evidence="3">
    <location>
        <begin position="21"/>
        <end position="108"/>
    </location>
</feature>
<dbReference type="GO" id="GO:0016197">
    <property type="term" value="P:endosomal transport"/>
    <property type="evidence" value="ECO:0007669"/>
    <property type="project" value="TreeGrafter"/>
</dbReference>
<feature type="region of interest" description="Disordered" evidence="2">
    <location>
        <begin position="462"/>
        <end position="499"/>
    </location>
</feature>
<gene>
    <name evidence="4" type="ORF">EMPS_04825</name>
</gene>
<dbReference type="InterPro" id="IPR000261">
    <property type="entry name" value="EH_dom"/>
</dbReference>
<dbReference type="InterPro" id="IPR011992">
    <property type="entry name" value="EF-hand-dom_pair"/>
</dbReference>
<feature type="compositionally biased region" description="Low complexity" evidence="2">
    <location>
        <begin position="804"/>
        <end position="814"/>
    </location>
</feature>
<evidence type="ECO:0000256" key="2">
    <source>
        <dbReference type="SAM" id="MobiDB-lite"/>
    </source>
</evidence>
<evidence type="ECO:0000256" key="1">
    <source>
        <dbReference type="SAM" id="Coils"/>
    </source>
</evidence>
<feature type="region of interest" description="Disordered" evidence="2">
    <location>
        <begin position="928"/>
        <end position="977"/>
    </location>
</feature>
<feature type="compositionally biased region" description="Basic and acidic residues" evidence="2">
    <location>
        <begin position="475"/>
        <end position="487"/>
    </location>
</feature>
<sequence length="977" mass="109061">MPSNLSSSNARRPPLTLTAQEKPYYDELWAEADSTQEGFLSRDAAMVFFRRSGLNNATLDTVWELADVEKHGVLGKNGFNVALRVIGHNQARPSPTSFTPILTPGPLPRFENTKATDKTIHARVNDNWSNQDLLHCQVAFQNLGPKDGRVRAVLAKESFISTGLSHDTLVHIWRLADRSKIDKMNLFDFTVAHYYIKLVLYGATELPESVPEEVLEACKHPPGVSATELPEPSSSSSTLPAHNTTDLIGAYNTTFGNAQADEQRQQDELLKKAFKEAEKQQAKDAELLTNIIEKSGKEQAKEAERLRNIYQEAQTQQEEEILKYSQDTQSSENELCAKIEAFKKNQAQVEDQYMMQFKAIKNQAQMAMHNNLMLSTQLSGGIGGNFAAGALMMQRNSVQQMAFQEQMASIIQACANQQQKAYAQLLSDVASYPESQSDHYQKIFQEIRDNMHKLLFGSGDSTTAPASAAAAPDVVKLEPKPEPDVMKPESNVVRPEPLPQPLTPATTIVAPEPLTSVPVPPNSNPEVQITYPGVPSYQQQQVMQPTHQQFSTNPADYVQRPVQYSVNPAEYILPQNQQQTYSTNPEDYFRPQQQQQQAYMANLASYSRPQVQPSFTADPFDLLKKYLKPQLYTTDPNRYNTQYLTDPNQHLVRTQPHHHSVDPNQYVVRPQPLPSQQAPQPVYHPQSPPLSHPYPGQQQSHQPFHYSPTAYTAQTMYAPQQQVQQPPTASVYSPQPQPQMAFPPQKPQTQPQVQPVYPPQKQPSQPQPQPQSQQLSQPVYPSQQQQQHQQQQFYPAQPTPCASPPSSSTTSAYVPPSPLTSFAGLPPPPQYELIDNNKIWRPQVVDPGQPLQYQAPPPATDAKAPMTPTSPANDQQFSPQQQFPPRLLTRPGNPQDRYSQACTSSSSVTPSASVAGLENSFSALGITKDNSQAYTPLTTSIPPPLPSRAPQYREPVHVAPERVRAPQLYQPQYYPDP</sequence>
<feature type="domain" description="EH" evidence="3">
    <location>
        <begin position="141"/>
        <end position="221"/>
    </location>
</feature>
<reference evidence="4" key="1">
    <citation type="submission" date="2021-11" db="EMBL/GenBank/DDBJ databases">
        <authorList>
            <person name="Herlambang A."/>
            <person name="Guo Y."/>
            <person name="Takashima Y."/>
            <person name="Nishizawa T."/>
        </authorList>
    </citation>
    <scope>NUCLEOTIDE SEQUENCE</scope>
    <source>
        <strain evidence="4">E1425</strain>
    </source>
</reference>
<dbReference type="EMBL" id="BQFW01000007">
    <property type="protein sequence ID" value="GJJ72468.1"/>
    <property type="molecule type" value="Genomic_DNA"/>
</dbReference>
<feature type="compositionally biased region" description="Low complexity" evidence="2">
    <location>
        <begin position="875"/>
        <end position="885"/>
    </location>
</feature>
<dbReference type="AlphaFoldDB" id="A0A9P3H9X3"/>
<dbReference type="CDD" id="cd00052">
    <property type="entry name" value="EH"/>
    <property type="match status" value="1"/>
</dbReference>
<feature type="compositionally biased region" description="Low complexity" evidence="2">
    <location>
        <begin position="966"/>
        <end position="977"/>
    </location>
</feature>
<feature type="region of interest" description="Disordered" evidence="2">
    <location>
        <begin position="719"/>
        <end position="914"/>
    </location>
</feature>
<dbReference type="SMART" id="SM00027">
    <property type="entry name" value="EH"/>
    <property type="match status" value="2"/>
</dbReference>
<feature type="compositionally biased region" description="Low complexity" evidence="2">
    <location>
        <begin position="770"/>
        <end position="796"/>
    </location>
</feature>
<evidence type="ECO:0000259" key="3">
    <source>
        <dbReference type="PROSITE" id="PS50031"/>
    </source>
</evidence>
<dbReference type="PROSITE" id="PS50031">
    <property type="entry name" value="EH"/>
    <property type="match status" value="2"/>
</dbReference>
<protein>
    <recommendedName>
        <fullName evidence="3">EH domain-containing protein</fullName>
    </recommendedName>
</protein>
<dbReference type="PANTHER" id="PTHR11216">
    <property type="entry name" value="EH DOMAIN"/>
    <property type="match status" value="1"/>
</dbReference>
<dbReference type="Pfam" id="PF12763">
    <property type="entry name" value="EH"/>
    <property type="match status" value="1"/>
</dbReference>
<feature type="region of interest" description="Disordered" evidence="2">
    <location>
        <begin position="654"/>
        <end position="704"/>
    </location>
</feature>
<feature type="region of interest" description="Disordered" evidence="2">
    <location>
        <begin position="222"/>
        <end position="243"/>
    </location>
</feature>
<accession>A0A9P3H9X3</accession>
<organism evidence="4 5">
    <name type="scientific">Entomortierella parvispora</name>
    <dbReference type="NCBI Taxonomy" id="205924"/>
    <lineage>
        <taxon>Eukaryota</taxon>
        <taxon>Fungi</taxon>
        <taxon>Fungi incertae sedis</taxon>
        <taxon>Mucoromycota</taxon>
        <taxon>Mortierellomycotina</taxon>
        <taxon>Mortierellomycetes</taxon>
        <taxon>Mortierellales</taxon>
        <taxon>Mortierellaceae</taxon>
        <taxon>Entomortierella</taxon>
    </lineage>
</organism>
<feature type="compositionally biased region" description="Pro residues" evidence="2">
    <location>
        <begin position="756"/>
        <end position="769"/>
    </location>
</feature>
<dbReference type="Proteomes" id="UP000827284">
    <property type="component" value="Unassembled WGS sequence"/>
</dbReference>
<keyword evidence="5" id="KW-1185">Reference proteome</keyword>
<keyword evidence="1" id="KW-0175">Coiled coil</keyword>
<feature type="compositionally biased region" description="Low complexity" evidence="2">
    <location>
        <begin position="903"/>
        <end position="914"/>
    </location>
</feature>
<comment type="caution">
    <text evidence="4">The sequence shown here is derived from an EMBL/GenBank/DDBJ whole genome shotgun (WGS) entry which is preliminary data.</text>
</comment>
<feature type="compositionally biased region" description="Basic and acidic residues" evidence="2">
    <location>
        <begin position="954"/>
        <end position="964"/>
    </location>
</feature>
<feature type="compositionally biased region" description="Low complexity" evidence="2">
    <location>
        <begin position="225"/>
        <end position="241"/>
    </location>
</feature>
<dbReference type="GO" id="GO:0005886">
    <property type="term" value="C:plasma membrane"/>
    <property type="evidence" value="ECO:0007669"/>
    <property type="project" value="TreeGrafter"/>
</dbReference>
<reference evidence="4" key="2">
    <citation type="journal article" date="2022" name="Microbiol. Resour. Announc.">
        <title>Whole-Genome Sequence of Entomortierella parvispora E1425, a Mucoromycotan Fungus Associated with Burkholderiaceae-Related Endosymbiotic Bacteria.</title>
        <authorList>
            <person name="Herlambang A."/>
            <person name="Guo Y."/>
            <person name="Takashima Y."/>
            <person name="Narisawa K."/>
            <person name="Ohta H."/>
            <person name="Nishizawa T."/>
        </authorList>
    </citation>
    <scope>NUCLEOTIDE SEQUENCE</scope>
    <source>
        <strain evidence="4">E1425</strain>
    </source>
</reference>
<dbReference type="OrthoDB" id="1716625at2759"/>
<dbReference type="Gene3D" id="1.10.238.10">
    <property type="entry name" value="EF-hand"/>
    <property type="match status" value="2"/>
</dbReference>
<dbReference type="GO" id="GO:0006897">
    <property type="term" value="P:endocytosis"/>
    <property type="evidence" value="ECO:0007669"/>
    <property type="project" value="TreeGrafter"/>
</dbReference>
<feature type="coiled-coil region" evidence="1">
    <location>
        <begin position="260"/>
        <end position="323"/>
    </location>
</feature>
<feature type="compositionally biased region" description="Low complexity" evidence="2">
    <location>
        <begin position="738"/>
        <end position="755"/>
    </location>
</feature>
<evidence type="ECO:0000313" key="4">
    <source>
        <dbReference type="EMBL" id="GJJ72468.1"/>
    </source>
</evidence>